<dbReference type="PANTHER" id="PTHR10091:SF0">
    <property type="entry name" value="GALACTOSE MUTAROTASE"/>
    <property type="match status" value="1"/>
</dbReference>
<comment type="caution">
    <text evidence="12">The sequence shown here is derived from an EMBL/GenBank/DDBJ whole genome shotgun (WGS) entry which is preliminary data.</text>
</comment>
<dbReference type="GeneID" id="98567020"/>
<accession>A0A429ZW59</accession>
<organism evidence="12 13">
    <name type="scientific">Vagococcus salmoninarum</name>
    <dbReference type="NCBI Taxonomy" id="2739"/>
    <lineage>
        <taxon>Bacteria</taxon>
        <taxon>Bacillati</taxon>
        <taxon>Bacillota</taxon>
        <taxon>Bacilli</taxon>
        <taxon>Lactobacillales</taxon>
        <taxon>Enterococcaceae</taxon>
        <taxon>Vagococcus</taxon>
    </lineage>
</organism>
<dbReference type="Pfam" id="PF01263">
    <property type="entry name" value="Aldose_epim"/>
    <property type="match status" value="1"/>
</dbReference>
<name>A0A429ZW59_9ENTE</name>
<evidence type="ECO:0000256" key="3">
    <source>
        <dbReference type="ARBA" id="ARBA00006206"/>
    </source>
</evidence>
<dbReference type="GO" id="GO:0006006">
    <property type="term" value="P:glucose metabolic process"/>
    <property type="evidence" value="ECO:0007669"/>
    <property type="project" value="TreeGrafter"/>
</dbReference>
<evidence type="ECO:0000256" key="8">
    <source>
        <dbReference type="PIRNR" id="PIRNR005096"/>
    </source>
</evidence>
<dbReference type="GO" id="GO:0030246">
    <property type="term" value="F:carbohydrate binding"/>
    <property type="evidence" value="ECO:0007669"/>
    <property type="project" value="InterPro"/>
</dbReference>
<evidence type="ECO:0000256" key="4">
    <source>
        <dbReference type="ARBA" id="ARBA00013185"/>
    </source>
</evidence>
<dbReference type="GO" id="GO:0033499">
    <property type="term" value="P:galactose catabolic process via UDP-galactose, Leloir pathway"/>
    <property type="evidence" value="ECO:0007669"/>
    <property type="project" value="TreeGrafter"/>
</dbReference>
<feature type="binding site" evidence="11">
    <location>
        <begin position="176"/>
        <end position="178"/>
    </location>
    <ligand>
        <name>beta-D-galactose</name>
        <dbReference type="ChEBI" id="CHEBI:27667"/>
    </ligand>
</feature>
<dbReference type="PIRSF" id="PIRSF005096">
    <property type="entry name" value="GALM"/>
    <property type="match status" value="1"/>
</dbReference>
<evidence type="ECO:0000256" key="6">
    <source>
        <dbReference type="ARBA" id="ARBA00023235"/>
    </source>
</evidence>
<feature type="binding site" evidence="10">
    <location>
        <position position="250"/>
    </location>
    <ligand>
        <name>beta-D-galactose</name>
        <dbReference type="ChEBI" id="CHEBI:27667"/>
    </ligand>
</feature>
<keyword evidence="6 8" id="KW-0413">Isomerase</keyword>
<dbReference type="EMBL" id="NGJU01000001">
    <property type="protein sequence ID" value="RST97984.1"/>
    <property type="molecule type" value="Genomic_DNA"/>
</dbReference>
<gene>
    <name evidence="12" type="ORF">CBF35_01450</name>
</gene>
<protein>
    <recommendedName>
        <fullName evidence="5 8">Aldose 1-epimerase</fullName>
        <ecNumber evidence="4 8">5.1.3.3</ecNumber>
    </recommendedName>
</protein>
<evidence type="ECO:0000256" key="7">
    <source>
        <dbReference type="ARBA" id="ARBA00023277"/>
    </source>
</evidence>
<dbReference type="UniPathway" id="UPA00242"/>
<dbReference type="PROSITE" id="PS00545">
    <property type="entry name" value="ALDOSE_1_EPIMERASE"/>
    <property type="match status" value="1"/>
</dbReference>
<evidence type="ECO:0000313" key="13">
    <source>
        <dbReference type="Proteomes" id="UP000287239"/>
    </source>
</evidence>
<dbReference type="GO" id="GO:0005737">
    <property type="term" value="C:cytoplasm"/>
    <property type="evidence" value="ECO:0007669"/>
    <property type="project" value="TreeGrafter"/>
</dbReference>
<reference evidence="12 13" key="1">
    <citation type="submission" date="2017-05" db="EMBL/GenBank/DDBJ databases">
        <title>Vagococcus spp. assemblies.</title>
        <authorList>
            <person name="Gulvik C.A."/>
        </authorList>
    </citation>
    <scope>NUCLEOTIDE SEQUENCE [LARGE SCALE GENOMIC DNA]</scope>
    <source>
        <strain evidence="12 13">NCFB 2777</strain>
    </source>
</reference>
<comment type="pathway">
    <text evidence="2 8">Carbohydrate metabolism; hexose metabolism.</text>
</comment>
<keyword evidence="7 8" id="KW-0119">Carbohydrate metabolism</keyword>
<dbReference type="GO" id="GO:0004034">
    <property type="term" value="F:aldose 1-epimerase activity"/>
    <property type="evidence" value="ECO:0007669"/>
    <property type="project" value="UniProtKB-EC"/>
</dbReference>
<dbReference type="InterPro" id="IPR011013">
    <property type="entry name" value="Gal_mutarotase_sf_dom"/>
</dbReference>
<dbReference type="PANTHER" id="PTHR10091">
    <property type="entry name" value="ALDOSE-1-EPIMERASE"/>
    <property type="match status" value="1"/>
</dbReference>
<evidence type="ECO:0000256" key="9">
    <source>
        <dbReference type="PIRSR" id="PIRSR005096-1"/>
    </source>
</evidence>
<dbReference type="InterPro" id="IPR008183">
    <property type="entry name" value="Aldose_1/G6P_1-epimerase"/>
</dbReference>
<evidence type="ECO:0000256" key="10">
    <source>
        <dbReference type="PIRSR" id="PIRSR005096-2"/>
    </source>
</evidence>
<dbReference type="OrthoDB" id="9779408at2"/>
<dbReference type="InterPro" id="IPR014718">
    <property type="entry name" value="GH-type_carb-bd"/>
</dbReference>
<dbReference type="EC" id="5.1.3.3" evidence="4 8"/>
<dbReference type="InterPro" id="IPR018052">
    <property type="entry name" value="Ald1_epimerase_CS"/>
</dbReference>
<evidence type="ECO:0000256" key="1">
    <source>
        <dbReference type="ARBA" id="ARBA00001614"/>
    </source>
</evidence>
<evidence type="ECO:0000256" key="5">
    <source>
        <dbReference type="ARBA" id="ARBA00014165"/>
    </source>
</evidence>
<evidence type="ECO:0000313" key="12">
    <source>
        <dbReference type="EMBL" id="RST97984.1"/>
    </source>
</evidence>
<evidence type="ECO:0000256" key="11">
    <source>
        <dbReference type="PIRSR" id="PIRSR005096-3"/>
    </source>
</evidence>
<dbReference type="Proteomes" id="UP000287239">
    <property type="component" value="Unassembled WGS sequence"/>
</dbReference>
<dbReference type="NCBIfam" id="NF008277">
    <property type="entry name" value="PRK11055.1"/>
    <property type="match status" value="1"/>
</dbReference>
<sequence>MKLTVARFGSSGEKIIKLENKDGCQLEVSNYGARVIRWLVPNPLKQLHNIVLGSERLVDYYGEAVYFGATIGPVAGRITQGKYEDQGKTYYLNQNEGQNTLHGGRRSFESQIWHSQIVDKPGEMSVVFSYERPAGMNGFPGNLKAKVIHTLTAKNEWRITYYAKTDQRTIYNPTNHVYFNLNGKRSSIANHRLYLDSDFFLPLNREYLPTGEIRPVLGTAFDFKKNPQGSFLSQGLMSQDQQNHLVQGIDHPFILNQQQKYQGMLSAASSGITLGMATTAPAVVVYTTNLGDSQLRISPGKILKHQGVTLETQILPDAMNQQNFGSMMLEPEELFFSQTSYYII</sequence>
<dbReference type="InterPro" id="IPR047215">
    <property type="entry name" value="Galactose_mutarotase-like"/>
</dbReference>
<feature type="active site" description="Proton donor" evidence="9">
    <location>
        <position position="176"/>
    </location>
</feature>
<dbReference type="InterPro" id="IPR015443">
    <property type="entry name" value="Aldose_1-epimerase"/>
</dbReference>
<comment type="similarity">
    <text evidence="3 8">Belongs to the aldose epimerase family.</text>
</comment>
<dbReference type="CDD" id="cd09019">
    <property type="entry name" value="galactose_mutarotase_like"/>
    <property type="match status" value="1"/>
</dbReference>
<dbReference type="Gene3D" id="2.70.98.10">
    <property type="match status" value="1"/>
</dbReference>
<dbReference type="AlphaFoldDB" id="A0A429ZW59"/>
<feature type="active site" description="Proton acceptor" evidence="9">
    <location>
        <position position="311"/>
    </location>
</feature>
<dbReference type="SUPFAM" id="SSF74650">
    <property type="entry name" value="Galactose mutarotase-like"/>
    <property type="match status" value="1"/>
</dbReference>
<keyword evidence="13" id="KW-1185">Reference proteome</keyword>
<dbReference type="RefSeq" id="WP_126778110.1">
    <property type="nucleotide sequence ID" value="NZ_NGJU01000001.1"/>
</dbReference>
<comment type="catalytic activity">
    <reaction evidence="1 8">
        <text>alpha-D-glucose = beta-D-glucose</text>
        <dbReference type="Rhea" id="RHEA:10264"/>
        <dbReference type="ChEBI" id="CHEBI:15903"/>
        <dbReference type="ChEBI" id="CHEBI:17925"/>
        <dbReference type="EC" id="5.1.3.3"/>
    </reaction>
</comment>
<evidence type="ECO:0000256" key="2">
    <source>
        <dbReference type="ARBA" id="ARBA00005028"/>
    </source>
</evidence>
<proteinExistence type="inferred from homology"/>